<organism evidence="1 2">
    <name type="scientific">Prorocentrum cordatum</name>
    <dbReference type="NCBI Taxonomy" id="2364126"/>
    <lineage>
        <taxon>Eukaryota</taxon>
        <taxon>Sar</taxon>
        <taxon>Alveolata</taxon>
        <taxon>Dinophyceae</taxon>
        <taxon>Prorocentrales</taxon>
        <taxon>Prorocentraceae</taxon>
        <taxon>Prorocentrum</taxon>
    </lineage>
</organism>
<evidence type="ECO:0000313" key="2">
    <source>
        <dbReference type="Proteomes" id="UP001189429"/>
    </source>
</evidence>
<dbReference type="EMBL" id="CAUYUJ010018916">
    <property type="protein sequence ID" value="CAK0887265.1"/>
    <property type="molecule type" value="Genomic_DNA"/>
</dbReference>
<reference evidence="1" key="1">
    <citation type="submission" date="2023-10" db="EMBL/GenBank/DDBJ databases">
        <authorList>
            <person name="Chen Y."/>
            <person name="Shah S."/>
            <person name="Dougan E. K."/>
            <person name="Thang M."/>
            <person name="Chan C."/>
        </authorList>
    </citation>
    <scope>NUCLEOTIDE SEQUENCE [LARGE SCALE GENOMIC DNA]</scope>
</reference>
<proteinExistence type="predicted"/>
<name>A0ABN9WL10_9DINO</name>
<dbReference type="Proteomes" id="UP001189429">
    <property type="component" value="Unassembled WGS sequence"/>
</dbReference>
<comment type="caution">
    <text evidence="1">The sequence shown here is derived from an EMBL/GenBank/DDBJ whole genome shotgun (WGS) entry which is preliminary data.</text>
</comment>
<protein>
    <submittedName>
        <fullName evidence="1">Uncharacterized protein</fullName>
    </submittedName>
</protein>
<sequence length="59" mass="6143">MSPYTQANTTGHQGEKLYTVDTAIGLTISGQGGIKAGSAPEGSLERDAEKLLREMGFSA</sequence>
<feature type="non-terminal residue" evidence="1">
    <location>
        <position position="59"/>
    </location>
</feature>
<evidence type="ECO:0000313" key="1">
    <source>
        <dbReference type="EMBL" id="CAK0887265.1"/>
    </source>
</evidence>
<gene>
    <name evidence="1" type="ORF">PCOR1329_LOCUS68373</name>
</gene>
<accession>A0ABN9WL10</accession>
<keyword evidence="2" id="KW-1185">Reference proteome</keyword>